<accession>F0GZ23</accession>
<dbReference type="EMBL" id="AEXN01000011">
    <property type="protein sequence ID" value="EGC84550.1"/>
    <property type="molecule type" value="Genomic_DNA"/>
</dbReference>
<dbReference type="AlphaFoldDB" id="F0GZ23"/>
<reference evidence="1 2" key="1">
    <citation type="submission" date="2011-01" db="EMBL/GenBank/DDBJ databases">
        <authorList>
            <person name="Durkin A.S."/>
            <person name="Madupu R."/>
            <person name="Torralba M."/>
            <person name="Gillis M."/>
            <person name="Methe B."/>
            <person name="Sutton G."/>
            <person name="Nelson K.E."/>
        </authorList>
    </citation>
    <scope>NUCLEOTIDE SEQUENCE [LARGE SCALE GENOMIC DNA]</scope>
    <source>
        <strain evidence="1 2">ACS-025-V-Sch4</strain>
    </source>
</reference>
<name>F0GZ23_9FIRM</name>
<evidence type="ECO:0000313" key="2">
    <source>
        <dbReference type="Proteomes" id="UP000005277"/>
    </source>
</evidence>
<comment type="caution">
    <text evidence="1">The sequence shown here is derived from an EMBL/GenBank/DDBJ whole genome shotgun (WGS) entry which is preliminary data.</text>
</comment>
<evidence type="ECO:0000313" key="1">
    <source>
        <dbReference type="EMBL" id="EGC84550.1"/>
    </source>
</evidence>
<sequence length="57" mass="6639">MDLKDFTNKEQSQIKEGLSTAEISDKEAGDKILALVPEEWIKKIPFFCKKTLYYKNN</sequence>
<protein>
    <submittedName>
        <fullName evidence="1">Conserved domain protein</fullName>
    </submittedName>
</protein>
<proteinExistence type="predicted"/>
<dbReference type="RefSeq" id="WP_004816771.1">
    <property type="nucleotide sequence ID" value="NZ_AEXN01000011.1"/>
</dbReference>
<gene>
    <name evidence="1" type="ORF">HMPREF9246_0500</name>
</gene>
<organism evidence="1 2">
    <name type="scientific">Anaerococcus hydrogenalis ACS-025-V-Sch4</name>
    <dbReference type="NCBI Taxonomy" id="879306"/>
    <lineage>
        <taxon>Bacteria</taxon>
        <taxon>Bacillati</taxon>
        <taxon>Bacillota</taxon>
        <taxon>Tissierellia</taxon>
        <taxon>Tissierellales</taxon>
        <taxon>Peptoniphilaceae</taxon>
        <taxon>Anaerococcus</taxon>
    </lineage>
</organism>
<keyword evidence="2" id="KW-1185">Reference proteome</keyword>
<dbReference type="Proteomes" id="UP000005277">
    <property type="component" value="Unassembled WGS sequence"/>
</dbReference>